<dbReference type="OrthoDB" id="6252479at2759"/>
<name>A0A4V6I8K9_STECR</name>
<dbReference type="Proteomes" id="UP000298663">
    <property type="component" value="Chromosome X"/>
</dbReference>
<organism evidence="2 3">
    <name type="scientific">Steinernema carpocapsae</name>
    <name type="common">Entomopathogenic nematode</name>
    <dbReference type="NCBI Taxonomy" id="34508"/>
    <lineage>
        <taxon>Eukaryota</taxon>
        <taxon>Metazoa</taxon>
        <taxon>Ecdysozoa</taxon>
        <taxon>Nematoda</taxon>
        <taxon>Chromadorea</taxon>
        <taxon>Rhabditida</taxon>
        <taxon>Tylenchina</taxon>
        <taxon>Panagrolaimomorpha</taxon>
        <taxon>Strongyloidoidea</taxon>
        <taxon>Steinernematidae</taxon>
        <taxon>Steinernema</taxon>
    </lineage>
</organism>
<reference evidence="2 3" key="1">
    <citation type="journal article" date="2015" name="Genome Biol.">
        <title>Comparative genomics of Steinernema reveals deeply conserved gene regulatory networks.</title>
        <authorList>
            <person name="Dillman A.R."/>
            <person name="Macchietto M."/>
            <person name="Porter C.F."/>
            <person name="Rogers A."/>
            <person name="Williams B."/>
            <person name="Antoshechkin I."/>
            <person name="Lee M.M."/>
            <person name="Goodwin Z."/>
            <person name="Lu X."/>
            <person name="Lewis E.E."/>
            <person name="Goodrich-Blair H."/>
            <person name="Stock S.P."/>
            <person name="Adams B.J."/>
            <person name="Sternberg P.W."/>
            <person name="Mortazavi A."/>
        </authorList>
    </citation>
    <scope>NUCLEOTIDE SEQUENCE [LARGE SCALE GENOMIC DNA]</scope>
    <source>
        <strain evidence="2 3">ALL</strain>
    </source>
</reference>
<feature type="region of interest" description="Disordered" evidence="1">
    <location>
        <begin position="1"/>
        <end position="53"/>
    </location>
</feature>
<dbReference type="STRING" id="34508.A0A4V6I8K9"/>
<gene>
    <name evidence="2" type="ORF">L596_005259</name>
</gene>
<reference evidence="2 3" key="2">
    <citation type="journal article" date="2019" name="G3 (Bethesda)">
        <title>Hybrid Assembly of the Genome of the Entomopathogenic Nematode Steinernema carpocapsae Identifies the X-Chromosome.</title>
        <authorList>
            <person name="Serra L."/>
            <person name="Macchietto M."/>
            <person name="Macias-Munoz A."/>
            <person name="McGill C.J."/>
            <person name="Rodriguez I.M."/>
            <person name="Rodriguez B."/>
            <person name="Murad R."/>
            <person name="Mortazavi A."/>
        </authorList>
    </citation>
    <scope>NUCLEOTIDE SEQUENCE [LARGE SCALE GENOMIC DNA]</scope>
    <source>
        <strain evidence="2 3">ALL</strain>
    </source>
</reference>
<sequence>MNFLERKLNKLLRRGRRQKKQKAPSANEDLERQPKPPANPSPSSNLKKNHADQNTSSQLLLRAWIVANLRLSAQRLALHVDKLRMLNEATTSPCLIKTNLPLSADQPSPVTYQESIGCESGYLSGQELKVASSGYESLEMSPASEHRSLRGDSVIRLSSRGFDITTSPAKRWLRFPNVPYPISAANSWCDEEAFVFDTDTSLAFLKAMVRETKYVTTIFQMSDGGIEHLVPDVIAELARWFGAESSLLGIACEVHWSVPQKARDRRVERRLKDGMHIALRENNRRVLDVRNDRSERSPLTLAEASTEENCGVNPEFDNFQGIYRRHYSSLLPCQHAETKLWHQSYWAFRRDSCEPHPQQFLKENETNLLRKGSVIAVNVIALNLAKRSLS</sequence>
<accession>A0A4V6I8K9</accession>
<keyword evidence="3" id="KW-1185">Reference proteome</keyword>
<comment type="caution">
    <text evidence="2">The sequence shown here is derived from an EMBL/GenBank/DDBJ whole genome shotgun (WGS) entry which is preliminary data.</text>
</comment>
<dbReference type="AlphaFoldDB" id="A0A4V6I8K9"/>
<evidence type="ECO:0000313" key="3">
    <source>
        <dbReference type="Proteomes" id="UP000298663"/>
    </source>
</evidence>
<dbReference type="EMBL" id="AZBU02000001">
    <property type="protein sequence ID" value="TMS38563.1"/>
    <property type="molecule type" value="Genomic_DNA"/>
</dbReference>
<dbReference type="EMBL" id="CM016762">
    <property type="protein sequence ID" value="TMS38563.1"/>
    <property type="molecule type" value="Genomic_DNA"/>
</dbReference>
<protein>
    <submittedName>
        <fullName evidence="2">Uncharacterized protein</fullName>
    </submittedName>
</protein>
<evidence type="ECO:0000256" key="1">
    <source>
        <dbReference type="SAM" id="MobiDB-lite"/>
    </source>
</evidence>
<evidence type="ECO:0000313" key="2">
    <source>
        <dbReference type="EMBL" id="TMS38563.1"/>
    </source>
</evidence>
<proteinExistence type="predicted"/>
<feature type="compositionally biased region" description="Basic residues" evidence="1">
    <location>
        <begin position="9"/>
        <end position="22"/>
    </location>
</feature>